<dbReference type="OrthoDB" id="205166at2759"/>
<evidence type="ECO:0008006" key="6">
    <source>
        <dbReference type="Google" id="ProtNLM"/>
    </source>
</evidence>
<evidence type="ECO:0000256" key="3">
    <source>
        <dbReference type="SAM" id="MobiDB-lite"/>
    </source>
</evidence>
<dbReference type="GO" id="GO:0006397">
    <property type="term" value="P:mRNA processing"/>
    <property type="evidence" value="ECO:0007669"/>
    <property type="project" value="InterPro"/>
</dbReference>
<dbReference type="Pfam" id="PF05615">
    <property type="entry name" value="THOC7"/>
    <property type="match status" value="1"/>
</dbReference>
<name>A0A1Y2FT35_PROLT</name>
<dbReference type="GO" id="GO:0000445">
    <property type="term" value="C:THO complex part of transcription export complex"/>
    <property type="evidence" value="ECO:0007669"/>
    <property type="project" value="InterPro"/>
</dbReference>
<evidence type="ECO:0000313" key="5">
    <source>
        <dbReference type="Proteomes" id="UP000193685"/>
    </source>
</evidence>
<dbReference type="STRING" id="56484.A0A1Y2FT35"/>
<keyword evidence="5" id="KW-1185">Reference proteome</keyword>
<dbReference type="OMA" id="FISKCHE"/>
<evidence type="ECO:0000313" key="4">
    <source>
        <dbReference type="EMBL" id="ORY87138.1"/>
    </source>
</evidence>
<dbReference type="InterPro" id="IPR008501">
    <property type="entry name" value="THOC7/Mft1"/>
</dbReference>
<reference evidence="4 5" key="1">
    <citation type="submission" date="2016-07" db="EMBL/GenBank/DDBJ databases">
        <title>Pervasive Adenine N6-methylation of Active Genes in Fungi.</title>
        <authorList>
            <consortium name="DOE Joint Genome Institute"/>
            <person name="Mondo S.J."/>
            <person name="Dannebaum R.O."/>
            <person name="Kuo R.C."/>
            <person name="Labutti K."/>
            <person name="Haridas S."/>
            <person name="Kuo A."/>
            <person name="Salamov A."/>
            <person name="Ahrendt S.R."/>
            <person name="Lipzen A."/>
            <person name="Sullivan W."/>
            <person name="Andreopoulos W.B."/>
            <person name="Clum A."/>
            <person name="Lindquist E."/>
            <person name="Daum C."/>
            <person name="Ramamoorthy G.K."/>
            <person name="Gryganskyi A."/>
            <person name="Culley D."/>
            <person name="Magnuson J.K."/>
            <person name="James T.Y."/>
            <person name="O'Malley M.A."/>
            <person name="Stajich J.E."/>
            <person name="Spatafora J.W."/>
            <person name="Visel A."/>
            <person name="Grigoriev I.V."/>
        </authorList>
    </citation>
    <scope>NUCLEOTIDE SEQUENCE [LARGE SCALE GENOMIC DNA]</scope>
    <source>
        <strain evidence="4 5">12-1054</strain>
    </source>
</reference>
<dbReference type="RefSeq" id="XP_040727994.1">
    <property type="nucleotide sequence ID" value="XM_040868614.1"/>
</dbReference>
<gene>
    <name evidence="4" type="ORF">BCR37DRAFT_376541</name>
</gene>
<proteinExistence type="predicted"/>
<feature type="compositionally biased region" description="Basic and acidic residues" evidence="3">
    <location>
        <begin position="177"/>
        <end position="188"/>
    </location>
</feature>
<accession>A0A1Y2FT35</accession>
<feature type="compositionally biased region" description="Acidic residues" evidence="3">
    <location>
        <begin position="211"/>
        <end position="223"/>
    </location>
</feature>
<comment type="caution">
    <text evidence="4">The sequence shown here is derived from an EMBL/GenBank/DDBJ whole genome shotgun (WGS) entry which is preliminary data.</text>
</comment>
<dbReference type="Proteomes" id="UP000193685">
    <property type="component" value="Unassembled WGS sequence"/>
</dbReference>
<keyword evidence="2" id="KW-0539">Nucleus</keyword>
<dbReference type="EMBL" id="MCFI01000002">
    <property type="protein sequence ID" value="ORY87138.1"/>
    <property type="molecule type" value="Genomic_DNA"/>
</dbReference>
<sequence>MDAVTDKILLNRFVVEERPLRRLADKCDLLCRPSAPDAVEMSEAALKLEFAQYKASLRRLELTNKAHAREVQRYTEKEAQVLALQEETRQSIAKLRIELEEAEGELEDKNAYDALAKEILARHPRSRASQKTAIAMLQEEIAQLVKERDATQDVWRERKRAFDEIFHALQRMAADIRGEKEDAERKAGMADSDEEEDGLIKEKPVQSTETVEVEMAEAGEIEE</sequence>
<dbReference type="GeneID" id="63785213"/>
<evidence type="ECO:0000256" key="1">
    <source>
        <dbReference type="ARBA" id="ARBA00004123"/>
    </source>
</evidence>
<protein>
    <recommendedName>
        <fullName evidence="6">Tho complex subunit 7-domain-containing protein</fullName>
    </recommendedName>
</protein>
<dbReference type="AlphaFoldDB" id="A0A1Y2FT35"/>
<feature type="region of interest" description="Disordered" evidence="3">
    <location>
        <begin position="177"/>
        <end position="223"/>
    </location>
</feature>
<comment type="subcellular location">
    <subcellularLocation>
        <location evidence="1">Nucleus</location>
    </subcellularLocation>
</comment>
<organism evidence="4 5">
    <name type="scientific">Protomyces lactucae-debilis</name>
    <dbReference type="NCBI Taxonomy" id="2754530"/>
    <lineage>
        <taxon>Eukaryota</taxon>
        <taxon>Fungi</taxon>
        <taxon>Dikarya</taxon>
        <taxon>Ascomycota</taxon>
        <taxon>Taphrinomycotina</taxon>
        <taxon>Taphrinomycetes</taxon>
        <taxon>Taphrinales</taxon>
        <taxon>Protomycetaceae</taxon>
        <taxon>Protomyces</taxon>
    </lineage>
</organism>
<evidence type="ECO:0000256" key="2">
    <source>
        <dbReference type="ARBA" id="ARBA00023242"/>
    </source>
</evidence>